<protein>
    <submittedName>
        <fullName evidence="2">Uncharacterized protein</fullName>
    </submittedName>
</protein>
<dbReference type="Proteomes" id="UP000752171">
    <property type="component" value="Unassembled WGS sequence"/>
</dbReference>
<reference evidence="2 3" key="1">
    <citation type="submission" date="2021-07" db="EMBL/GenBank/DDBJ databases">
        <authorList>
            <person name="Imarazene B."/>
            <person name="Zahm M."/>
            <person name="Klopp C."/>
            <person name="Cabau C."/>
            <person name="Beille S."/>
            <person name="Jouanno E."/>
            <person name="Castinel A."/>
            <person name="Lluch J."/>
            <person name="Gil L."/>
            <person name="Kuchtly C."/>
            <person name="Lopez Roques C."/>
            <person name="Donnadieu C."/>
            <person name="Parrinello H."/>
            <person name="Journot L."/>
            <person name="Du K."/>
            <person name="Schartl M."/>
            <person name="Retaux S."/>
            <person name="Guiguen Y."/>
        </authorList>
    </citation>
    <scope>NUCLEOTIDE SEQUENCE [LARGE SCALE GENOMIC DNA]</scope>
    <source>
        <strain evidence="2">Pach_M1</strain>
        <tissue evidence="2">Testis</tissue>
    </source>
</reference>
<gene>
    <name evidence="2" type="ORF">AMEX_G4014</name>
</gene>
<dbReference type="EMBL" id="JAICCE010000002">
    <property type="protein sequence ID" value="KAG9281225.1"/>
    <property type="molecule type" value="Genomic_DNA"/>
</dbReference>
<comment type="caution">
    <text evidence="2">The sequence shown here is derived from an EMBL/GenBank/DDBJ whole genome shotgun (WGS) entry which is preliminary data.</text>
</comment>
<name>A0A8T2MGZ7_ASTMX</name>
<accession>A0A8T2MGZ7</accession>
<proteinExistence type="predicted"/>
<feature type="region of interest" description="Disordered" evidence="1">
    <location>
        <begin position="93"/>
        <end position="133"/>
    </location>
</feature>
<evidence type="ECO:0000313" key="2">
    <source>
        <dbReference type="EMBL" id="KAG9281225.1"/>
    </source>
</evidence>
<sequence>MMVYPAFTRGHCTEENFYTAAMVLRQLRAETLGIEEKDWQLPRLLMAYARYPEPDRQIQLMDLLRNIKYCTMISFLKPPAPVLSQSTPCALDSAVTPSDQTQVLPEPTEQPSHLLSPPMQSHSVSTTRPSQDSLSFCLRLESLE</sequence>
<evidence type="ECO:0000313" key="3">
    <source>
        <dbReference type="Proteomes" id="UP000752171"/>
    </source>
</evidence>
<feature type="compositionally biased region" description="Polar residues" evidence="1">
    <location>
        <begin position="95"/>
        <end position="133"/>
    </location>
</feature>
<dbReference type="AlphaFoldDB" id="A0A8T2MGZ7"/>
<organism evidence="2 3">
    <name type="scientific">Astyanax mexicanus</name>
    <name type="common">Blind cave fish</name>
    <name type="synonym">Astyanax fasciatus mexicanus</name>
    <dbReference type="NCBI Taxonomy" id="7994"/>
    <lineage>
        <taxon>Eukaryota</taxon>
        <taxon>Metazoa</taxon>
        <taxon>Chordata</taxon>
        <taxon>Craniata</taxon>
        <taxon>Vertebrata</taxon>
        <taxon>Euteleostomi</taxon>
        <taxon>Actinopterygii</taxon>
        <taxon>Neopterygii</taxon>
        <taxon>Teleostei</taxon>
        <taxon>Ostariophysi</taxon>
        <taxon>Characiformes</taxon>
        <taxon>Characoidei</taxon>
        <taxon>Acestrorhamphidae</taxon>
        <taxon>Acestrorhamphinae</taxon>
        <taxon>Astyanax</taxon>
    </lineage>
</organism>
<evidence type="ECO:0000256" key="1">
    <source>
        <dbReference type="SAM" id="MobiDB-lite"/>
    </source>
</evidence>